<dbReference type="InterPro" id="IPR036188">
    <property type="entry name" value="FAD/NAD-bd_sf"/>
</dbReference>
<comment type="similarity">
    <text evidence="3">Belongs to the tryptophan 2-monooxygenase family.</text>
</comment>
<keyword evidence="6" id="KW-0560">Oxidoreductase</keyword>
<gene>
    <name evidence="11" type="ORF">F7018_03545</name>
</gene>
<feature type="binding site" evidence="9">
    <location>
        <position position="225"/>
    </location>
    <ligand>
        <name>FAD</name>
        <dbReference type="ChEBI" id="CHEBI:57692"/>
    </ligand>
</feature>
<dbReference type="Proteomes" id="UP000467305">
    <property type="component" value="Unassembled WGS sequence"/>
</dbReference>
<comment type="catalytic activity">
    <reaction evidence="8">
        <text>L-tryptophan + O2 = indole-3-acetamide + CO2 + H2O</text>
        <dbReference type="Rhea" id="RHEA:16165"/>
        <dbReference type="ChEBI" id="CHEBI:15377"/>
        <dbReference type="ChEBI" id="CHEBI:15379"/>
        <dbReference type="ChEBI" id="CHEBI:16031"/>
        <dbReference type="ChEBI" id="CHEBI:16526"/>
        <dbReference type="ChEBI" id="CHEBI:57912"/>
        <dbReference type="EC" id="1.13.12.3"/>
    </reaction>
</comment>
<dbReference type="InterPro" id="IPR050281">
    <property type="entry name" value="Flavin_monoamine_oxidase"/>
</dbReference>
<feature type="binding site" evidence="9">
    <location>
        <position position="39"/>
    </location>
    <ligand>
        <name>FAD</name>
        <dbReference type="ChEBI" id="CHEBI:57692"/>
    </ligand>
</feature>
<evidence type="ECO:0000256" key="3">
    <source>
        <dbReference type="ARBA" id="ARBA00005833"/>
    </source>
</evidence>
<dbReference type="InterPro" id="IPR001613">
    <property type="entry name" value="Flavin_amine_oxidase"/>
</dbReference>
<evidence type="ECO:0000256" key="4">
    <source>
        <dbReference type="ARBA" id="ARBA00012535"/>
    </source>
</evidence>
<evidence type="ECO:0000256" key="7">
    <source>
        <dbReference type="ARBA" id="ARBA00023070"/>
    </source>
</evidence>
<evidence type="ECO:0000256" key="5">
    <source>
        <dbReference type="ARBA" id="ARBA00017871"/>
    </source>
</evidence>
<evidence type="ECO:0000256" key="6">
    <source>
        <dbReference type="ARBA" id="ARBA00023002"/>
    </source>
</evidence>
<keyword evidence="12" id="KW-1185">Reference proteome</keyword>
<reference evidence="11 12" key="1">
    <citation type="submission" date="2019-09" db="EMBL/GenBank/DDBJ databases">
        <authorList>
            <person name="Cao W.R."/>
        </authorList>
    </citation>
    <scope>NUCLEOTIDE SEQUENCE [LARGE SCALE GENOMIC DNA]</scope>
    <source>
        <strain evidence="12">a4</strain>
    </source>
</reference>
<dbReference type="GO" id="GO:0009851">
    <property type="term" value="P:auxin biosynthetic process"/>
    <property type="evidence" value="ECO:0007669"/>
    <property type="project" value="UniProtKB-KW"/>
</dbReference>
<name>A0A7J5AP80_9FLAO</name>
<dbReference type="EC" id="1.13.12.3" evidence="4"/>
<evidence type="ECO:0000313" key="11">
    <source>
        <dbReference type="EMBL" id="KAB1159399.1"/>
    </source>
</evidence>
<dbReference type="AlphaFoldDB" id="A0A7J5AP80"/>
<feature type="binding site" evidence="9">
    <location>
        <begin position="58"/>
        <end position="59"/>
    </location>
    <ligand>
        <name>FAD</name>
        <dbReference type="ChEBI" id="CHEBI:57692"/>
    </ligand>
</feature>
<proteinExistence type="inferred from homology"/>
<dbReference type="EMBL" id="WAAU01000008">
    <property type="protein sequence ID" value="KAB1159399.1"/>
    <property type="molecule type" value="Genomic_DNA"/>
</dbReference>
<dbReference type="OrthoDB" id="9767561at2"/>
<dbReference type="GO" id="GO:0050361">
    <property type="term" value="F:tryptophan 2-monooxygenase activity"/>
    <property type="evidence" value="ECO:0007669"/>
    <property type="project" value="UniProtKB-EC"/>
</dbReference>
<dbReference type="Pfam" id="PF01593">
    <property type="entry name" value="Amino_oxidase"/>
    <property type="match status" value="1"/>
</dbReference>
<organism evidence="11 12">
    <name type="scientific">Tenacibaculum aiptasiae</name>
    <dbReference type="NCBI Taxonomy" id="426481"/>
    <lineage>
        <taxon>Bacteria</taxon>
        <taxon>Pseudomonadati</taxon>
        <taxon>Bacteroidota</taxon>
        <taxon>Flavobacteriia</taxon>
        <taxon>Flavobacteriales</taxon>
        <taxon>Flavobacteriaceae</taxon>
        <taxon>Tenacibaculum</taxon>
    </lineage>
</organism>
<evidence type="ECO:0000313" key="12">
    <source>
        <dbReference type="Proteomes" id="UP000467305"/>
    </source>
</evidence>
<feature type="domain" description="Amine oxidase" evidence="10">
    <location>
        <begin position="38"/>
        <end position="439"/>
    </location>
</feature>
<dbReference type="Gene3D" id="3.50.50.60">
    <property type="entry name" value="FAD/NAD(P)-binding domain"/>
    <property type="match status" value="1"/>
</dbReference>
<dbReference type="SUPFAM" id="SSF54373">
    <property type="entry name" value="FAD-linked reductases, C-terminal domain"/>
    <property type="match status" value="1"/>
</dbReference>
<evidence type="ECO:0000256" key="2">
    <source>
        <dbReference type="ARBA" id="ARBA00004814"/>
    </source>
</evidence>
<comment type="caution">
    <text evidence="11">The sequence shown here is derived from an EMBL/GenBank/DDBJ whole genome shotgun (WGS) entry which is preliminary data.</text>
</comment>
<sequence length="446" mass="50902">MNSIIAIILVTTSLFSFNKEQEALKNKEKKIIIIGAGISGLAAAKYFKEKGINPIVLEAQNKVGGRLKTDRSLGIAFDEGASWIHGSKGNPITTIAKLSKAKTFFTDDNNTEVYNIAGTKYQARFLRRQERIYKRKINRIKGKKNQSFGKGFYTKFPKYINNNLWTYMLSAYLEFDTGGDIYKLSSTYFYDDEAFGGDDLIITNGYDNLTNYLAEEIDIRLNNNVTHINYTNNTVLITTNEDTYEADFVLVTVPLGVLKNKSITFIPLLPKKTQKAIEGLEMGSVNKFLLTWEKSFWNTDLQYIGYTPKKRGKFNYFMNLNKFAPINALMTFAFGEFSKKTEHMSDEEVTQEIMTNLRVIYGPNIPNPTNILRTKWSTNKYTFGSYSFATNGTTPEYFEVFEESINNKIFFAGEHTIVDYRGTVHGAYLSGIREANKIIKLFTLDR</sequence>
<dbReference type="PRINTS" id="PR00757">
    <property type="entry name" value="AMINEOXDASEF"/>
</dbReference>
<evidence type="ECO:0000256" key="9">
    <source>
        <dbReference type="PIRSR" id="PIRSR601613-1"/>
    </source>
</evidence>
<evidence type="ECO:0000256" key="8">
    <source>
        <dbReference type="ARBA" id="ARBA00047321"/>
    </source>
</evidence>
<dbReference type="Gene3D" id="3.90.660.10">
    <property type="match status" value="1"/>
</dbReference>
<evidence type="ECO:0000259" key="10">
    <source>
        <dbReference type="Pfam" id="PF01593"/>
    </source>
</evidence>
<comment type="pathway">
    <text evidence="2">Plant hormone metabolism; auxin biosynthesis.</text>
</comment>
<protein>
    <recommendedName>
        <fullName evidence="5">Tryptophan 2-monooxygenase</fullName>
        <ecNumber evidence="4">1.13.12.3</ecNumber>
    </recommendedName>
</protein>
<dbReference type="RefSeq" id="WP_150898618.1">
    <property type="nucleotide sequence ID" value="NZ_WAAU01000008.1"/>
</dbReference>
<keyword evidence="7" id="KW-0073">Auxin biosynthesis</keyword>
<dbReference type="SUPFAM" id="SSF51905">
    <property type="entry name" value="FAD/NAD(P)-binding domain"/>
    <property type="match status" value="1"/>
</dbReference>
<feature type="binding site" evidence="9">
    <location>
        <position position="332"/>
    </location>
    <ligand>
        <name>substrate</name>
    </ligand>
</feature>
<evidence type="ECO:0000256" key="1">
    <source>
        <dbReference type="ARBA" id="ARBA00001974"/>
    </source>
</evidence>
<dbReference type="PANTHER" id="PTHR10742:SF410">
    <property type="entry name" value="LYSINE-SPECIFIC HISTONE DEMETHYLASE 2"/>
    <property type="match status" value="1"/>
</dbReference>
<comment type="cofactor">
    <cofactor evidence="1">
        <name>FAD</name>
        <dbReference type="ChEBI" id="CHEBI:57692"/>
    </cofactor>
</comment>
<dbReference type="PANTHER" id="PTHR10742">
    <property type="entry name" value="FLAVIN MONOAMINE OXIDASE"/>
    <property type="match status" value="1"/>
</dbReference>
<accession>A0A7J5AP80</accession>
<dbReference type="InterPro" id="IPR002937">
    <property type="entry name" value="Amino_oxidase"/>
</dbReference>